<dbReference type="EMBL" id="CM024799">
    <property type="protein sequence ID" value="KAG8013680.1"/>
    <property type="molecule type" value="Genomic_DNA"/>
</dbReference>
<sequence length="580" mass="65501">MATMSRDWFNNLELRRVFTVPARNIPDLAPFYDDVMLILRDMADTVGAQVRRNDVIQLELIGENVQNHVSVAVEDAYGDAILPAFEGLLEQLVQSNAEIASDARPRVMSLSFRSEKNLQYVGAYPPLCDYGMERMSPAQQREFYDWYGEASQGVPYHHIAENFPLQQRDLWTNAADRHLAEPEPPVPAVPTCPYRPRFATQVVVKGHEPQPRPAANPDGWVTVVRGQKCSLPEDELAALDDQVVQKKVVLKVCFIPLTPVRFSPALLHAVEKTSPSFLPSPEVDTAVPVRIQVDTVVSDVEVFFVVTPSSGASMPVVDEDKATFHAVDLTSEPGFTVPVTGFIRIYTTDLPHELRPTPGEYDLARTTPEKAMTFYNTIALAIDREVEQQVDFLPLTKLKQGKDENPRELYERMLVMTKESCGLSRSMVNNLPPGYIQNIFVNSLQPKIKSKVLMTVGWPGKTLSELSEIAQHHSDYTEQKEYKMNETLMFAQVSRYTGGATRGRHNGRGNFKKQRWDQGRGSQNHSPILYKNQDKCYYCGDPNHWVRDCPYRESESRSILPTAPPLDSLTESQQTPRHNQ</sequence>
<gene>
    <name evidence="1" type="ORF">GBF38_022163</name>
</gene>
<evidence type="ECO:0000313" key="1">
    <source>
        <dbReference type="EMBL" id="KAG8013680.1"/>
    </source>
</evidence>
<protein>
    <submittedName>
        <fullName evidence="1">Uncharacterized protein</fullName>
    </submittedName>
</protein>
<reference evidence="1" key="1">
    <citation type="submission" date="2020-04" db="EMBL/GenBank/DDBJ databases">
        <title>A chromosome-scale assembly and high-density genetic map of the yellow drum (Nibea albiflora) genome.</title>
        <authorList>
            <person name="Xu D."/>
            <person name="Zhang W."/>
            <person name="Chen R."/>
            <person name="Tan P."/>
            <person name="Wang L."/>
            <person name="Song H."/>
            <person name="Tian L."/>
            <person name="Zhu Q."/>
            <person name="Wang B."/>
        </authorList>
    </citation>
    <scope>NUCLEOTIDE SEQUENCE</scope>
    <source>
        <strain evidence="1">ZJHYS-2018</strain>
    </source>
</reference>
<keyword evidence="2" id="KW-1185">Reference proteome</keyword>
<evidence type="ECO:0000313" key="2">
    <source>
        <dbReference type="Proteomes" id="UP000805704"/>
    </source>
</evidence>
<accession>A0ACB7FI19</accession>
<name>A0ACB7FI19_NIBAL</name>
<dbReference type="Proteomes" id="UP000805704">
    <property type="component" value="Chromosome 11"/>
</dbReference>
<proteinExistence type="predicted"/>
<comment type="caution">
    <text evidence="1">The sequence shown here is derived from an EMBL/GenBank/DDBJ whole genome shotgun (WGS) entry which is preliminary data.</text>
</comment>
<organism evidence="1 2">
    <name type="scientific">Nibea albiflora</name>
    <name type="common">Yellow drum</name>
    <name type="synonym">Corvina albiflora</name>
    <dbReference type="NCBI Taxonomy" id="240163"/>
    <lineage>
        <taxon>Eukaryota</taxon>
        <taxon>Metazoa</taxon>
        <taxon>Chordata</taxon>
        <taxon>Craniata</taxon>
        <taxon>Vertebrata</taxon>
        <taxon>Euteleostomi</taxon>
        <taxon>Actinopterygii</taxon>
        <taxon>Neopterygii</taxon>
        <taxon>Teleostei</taxon>
        <taxon>Neoteleostei</taxon>
        <taxon>Acanthomorphata</taxon>
        <taxon>Eupercaria</taxon>
        <taxon>Sciaenidae</taxon>
        <taxon>Nibea</taxon>
    </lineage>
</organism>